<organism evidence="1 2">
    <name type="scientific">Cephalotus follicularis</name>
    <name type="common">Albany pitcher plant</name>
    <dbReference type="NCBI Taxonomy" id="3775"/>
    <lineage>
        <taxon>Eukaryota</taxon>
        <taxon>Viridiplantae</taxon>
        <taxon>Streptophyta</taxon>
        <taxon>Embryophyta</taxon>
        <taxon>Tracheophyta</taxon>
        <taxon>Spermatophyta</taxon>
        <taxon>Magnoliopsida</taxon>
        <taxon>eudicotyledons</taxon>
        <taxon>Gunneridae</taxon>
        <taxon>Pentapetalae</taxon>
        <taxon>rosids</taxon>
        <taxon>fabids</taxon>
        <taxon>Oxalidales</taxon>
        <taxon>Cephalotaceae</taxon>
        <taxon>Cephalotus</taxon>
    </lineage>
</organism>
<evidence type="ECO:0000313" key="2">
    <source>
        <dbReference type="Proteomes" id="UP000187406"/>
    </source>
</evidence>
<reference evidence="2" key="1">
    <citation type="submission" date="2016-04" db="EMBL/GenBank/DDBJ databases">
        <title>Cephalotus genome sequencing.</title>
        <authorList>
            <person name="Fukushima K."/>
            <person name="Hasebe M."/>
            <person name="Fang X."/>
        </authorList>
    </citation>
    <scope>NUCLEOTIDE SEQUENCE [LARGE SCALE GENOMIC DNA]</scope>
    <source>
        <strain evidence="2">cv. St1</strain>
    </source>
</reference>
<feature type="non-terminal residue" evidence="1">
    <location>
        <position position="140"/>
    </location>
</feature>
<gene>
    <name evidence="1" type="ORF">CFOL_v3_31718</name>
</gene>
<proteinExistence type="predicted"/>
<dbReference type="EMBL" id="BDDD01004766">
    <property type="protein sequence ID" value="GAV88295.1"/>
    <property type="molecule type" value="Genomic_DNA"/>
</dbReference>
<dbReference type="InParanoid" id="A0A1Q3D784"/>
<keyword evidence="2" id="KW-1185">Reference proteome</keyword>
<evidence type="ECO:0000313" key="1">
    <source>
        <dbReference type="EMBL" id="GAV88295.1"/>
    </source>
</evidence>
<sequence length="140" mass="16005">NKKSTTTWTTSDNRIIKTIYPPSEKLHINIPNGKIRAAPFKLQAENVNTPSTTNETNKIVEQNNYANRHLQTLDSQLSQIEIMIQKTNDEIKTKIQKTKSLFTPHTIPQTQIKQLQKQTLNEVNQRLQELIIPDTPSSSS</sequence>
<name>A0A1Q3D784_CEPFO</name>
<protein>
    <submittedName>
        <fullName evidence="1">Uncharacterized protein</fullName>
    </submittedName>
</protein>
<comment type="caution">
    <text evidence="1">The sequence shown here is derived from an EMBL/GenBank/DDBJ whole genome shotgun (WGS) entry which is preliminary data.</text>
</comment>
<feature type="non-terminal residue" evidence="1">
    <location>
        <position position="1"/>
    </location>
</feature>
<dbReference type="Proteomes" id="UP000187406">
    <property type="component" value="Unassembled WGS sequence"/>
</dbReference>
<accession>A0A1Q3D784</accession>
<dbReference type="AlphaFoldDB" id="A0A1Q3D784"/>